<dbReference type="InterPro" id="IPR028979">
    <property type="entry name" value="Ser_kin/Pase_Hpr-like_N_sf"/>
</dbReference>
<gene>
    <name evidence="2" type="ORF">LCGC14_0015660</name>
</gene>
<sequence>MKPLFIGGTRRDVGKTSLSIGLLHACRRRGIKVGYTKPLGQRPKTVDGRTLHEDALVVSEAMGLSKDHQVEMAVPLPRGRVGKEVHDLHTDDLLAKVRQAYEGARQDHDLVIVEGMGHVGMGSCLKLSAAEVAREIDAKVLLIGGGGIGQAIDNLSLSWDFLRFRGADPIGVILNKVWPQKYSYIKETATRGLANLDIRTFGVLPFEEQLSNPTIRQVHELLDGELLSGWEHEHDLVENTIIAAMAPERMIDYLKPSTLVIVPGDNRANILASLKAHMLGGSDRRLVAGLILTGDLRPDDACVAMFKELRVPVILVPDDTYTAASTFHAATFKIDPNDKQKIEWAICLVAEYIDVDGILEQLAD</sequence>
<dbReference type="PANTHER" id="PTHR43356:SF2">
    <property type="entry name" value="PHOSPHATE ACETYLTRANSFERASE"/>
    <property type="match status" value="1"/>
</dbReference>
<evidence type="ECO:0000313" key="2">
    <source>
        <dbReference type="EMBL" id="KKO11090.1"/>
    </source>
</evidence>
<dbReference type="InterPro" id="IPR010766">
    <property type="entry name" value="DRTGG"/>
</dbReference>
<dbReference type="SUPFAM" id="SSF52540">
    <property type="entry name" value="P-loop containing nucleoside triphosphate hydrolases"/>
    <property type="match status" value="1"/>
</dbReference>
<reference evidence="2" key="1">
    <citation type="journal article" date="2015" name="Nature">
        <title>Complex archaea that bridge the gap between prokaryotes and eukaryotes.</title>
        <authorList>
            <person name="Spang A."/>
            <person name="Saw J.H."/>
            <person name="Jorgensen S.L."/>
            <person name="Zaremba-Niedzwiedzka K."/>
            <person name="Martijn J."/>
            <person name="Lind A.E."/>
            <person name="van Eijk R."/>
            <person name="Schleper C."/>
            <person name="Guy L."/>
            <person name="Ettema T.J."/>
        </authorList>
    </citation>
    <scope>NUCLEOTIDE SEQUENCE</scope>
</reference>
<comment type="caution">
    <text evidence="2">The sequence shown here is derived from an EMBL/GenBank/DDBJ whole genome shotgun (WGS) entry which is preliminary data.</text>
</comment>
<proteinExistence type="predicted"/>
<dbReference type="Pfam" id="PF07085">
    <property type="entry name" value="DRTGG"/>
    <property type="match status" value="1"/>
</dbReference>
<dbReference type="InterPro" id="IPR050500">
    <property type="entry name" value="Phos_Acetyltrans/Butyryltrans"/>
</dbReference>
<dbReference type="CDD" id="cd03109">
    <property type="entry name" value="DTBS"/>
    <property type="match status" value="1"/>
</dbReference>
<dbReference type="Gene3D" id="3.40.1390.20">
    <property type="entry name" value="HprK N-terminal domain-like"/>
    <property type="match status" value="1"/>
</dbReference>
<dbReference type="EMBL" id="LAZR01000003">
    <property type="protein sequence ID" value="KKO11090.1"/>
    <property type="molecule type" value="Genomic_DNA"/>
</dbReference>
<dbReference type="PANTHER" id="PTHR43356">
    <property type="entry name" value="PHOSPHATE ACETYLTRANSFERASE"/>
    <property type="match status" value="1"/>
</dbReference>
<dbReference type="SUPFAM" id="SSF75138">
    <property type="entry name" value="HprK N-terminal domain-like"/>
    <property type="match status" value="1"/>
</dbReference>
<dbReference type="AlphaFoldDB" id="A0A0F9W3Z5"/>
<name>A0A0F9W3Z5_9ZZZZ</name>
<dbReference type="Gene3D" id="3.40.50.300">
    <property type="entry name" value="P-loop containing nucleotide triphosphate hydrolases"/>
    <property type="match status" value="1"/>
</dbReference>
<evidence type="ECO:0000259" key="1">
    <source>
        <dbReference type="Pfam" id="PF07085"/>
    </source>
</evidence>
<dbReference type="InterPro" id="IPR027417">
    <property type="entry name" value="P-loop_NTPase"/>
</dbReference>
<organism evidence="2">
    <name type="scientific">marine sediment metagenome</name>
    <dbReference type="NCBI Taxonomy" id="412755"/>
    <lineage>
        <taxon>unclassified sequences</taxon>
        <taxon>metagenomes</taxon>
        <taxon>ecological metagenomes</taxon>
    </lineage>
</organism>
<dbReference type="Pfam" id="PF13500">
    <property type="entry name" value="AAA_26"/>
    <property type="match status" value="1"/>
</dbReference>
<accession>A0A0F9W3Z5</accession>
<feature type="domain" description="DRTGG" evidence="1">
    <location>
        <begin position="218"/>
        <end position="328"/>
    </location>
</feature>
<protein>
    <recommendedName>
        <fullName evidence="1">DRTGG domain-containing protein</fullName>
    </recommendedName>
</protein>